<reference evidence="2" key="1">
    <citation type="journal article" date="2023" name="Plant J.">
        <title>Genome sequences and population genomics provide insights into the demographic history, inbreeding, and mutation load of two 'living fossil' tree species of Dipteronia.</title>
        <authorList>
            <person name="Feng Y."/>
            <person name="Comes H.P."/>
            <person name="Chen J."/>
            <person name="Zhu S."/>
            <person name="Lu R."/>
            <person name="Zhang X."/>
            <person name="Li P."/>
            <person name="Qiu J."/>
            <person name="Olsen K.M."/>
            <person name="Qiu Y."/>
        </authorList>
    </citation>
    <scope>NUCLEOTIDE SEQUENCE</scope>
    <source>
        <strain evidence="2">KIB01</strain>
    </source>
</reference>
<dbReference type="PANTHER" id="PTHR33710">
    <property type="entry name" value="BNAC02G09200D PROTEIN"/>
    <property type="match status" value="1"/>
</dbReference>
<accession>A0AAD9WZQ9</accession>
<dbReference type="PANTHER" id="PTHR33710:SF71">
    <property type="entry name" value="ENDONUCLEASE_EXONUCLEASE_PHOSPHATASE DOMAIN-CONTAINING PROTEIN"/>
    <property type="match status" value="1"/>
</dbReference>
<evidence type="ECO:0000313" key="2">
    <source>
        <dbReference type="EMBL" id="KAK2648558.1"/>
    </source>
</evidence>
<dbReference type="Gene3D" id="3.60.10.10">
    <property type="entry name" value="Endonuclease/exonuclease/phosphatase"/>
    <property type="match status" value="1"/>
</dbReference>
<sequence>MWVRRPRQITKEINGEKNVLEHRKCDASTGPESGEVVEKKLRRTVASVVWWMLMVGLWLLQSLIRQLRGWLKYARRRISKFEFGLNEIKVWRLTGFYVHPEHTLQPYSWVLLQRFAGMSALPWVIIGDFNEVVCDSERKGGLQKDWRDMMNFRETSEDCNLADMGHLGPFFTWCNGWDGYDQIQERLDRPILLEFSKEDAVRGGFGDRRERHFHFEESWVKKQECQDLITVFRRVAIAPDQFWQFIKRSRNVQSI</sequence>
<keyword evidence="1" id="KW-0812">Transmembrane</keyword>
<proteinExistence type="predicted"/>
<dbReference type="AlphaFoldDB" id="A0AAD9WZQ9"/>
<gene>
    <name evidence="2" type="ORF">Ddye_016047</name>
</gene>
<keyword evidence="3" id="KW-1185">Reference proteome</keyword>
<evidence type="ECO:0000256" key="1">
    <source>
        <dbReference type="SAM" id="Phobius"/>
    </source>
</evidence>
<keyword evidence="1" id="KW-0472">Membrane</keyword>
<protein>
    <recommendedName>
        <fullName evidence="4">Endonuclease/exonuclease/phosphatase domain-containing protein</fullName>
    </recommendedName>
</protein>
<name>A0AAD9WZQ9_9ROSI</name>
<feature type="transmembrane region" description="Helical" evidence="1">
    <location>
        <begin position="48"/>
        <end position="67"/>
    </location>
</feature>
<evidence type="ECO:0000313" key="3">
    <source>
        <dbReference type="Proteomes" id="UP001280121"/>
    </source>
</evidence>
<organism evidence="2 3">
    <name type="scientific">Dipteronia dyeriana</name>
    <dbReference type="NCBI Taxonomy" id="168575"/>
    <lineage>
        <taxon>Eukaryota</taxon>
        <taxon>Viridiplantae</taxon>
        <taxon>Streptophyta</taxon>
        <taxon>Embryophyta</taxon>
        <taxon>Tracheophyta</taxon>
        <taxon>Spermatophyta</taxon>
        <taxon>Magnoliopsida</taxon>
        <taxon>eudicotyledons</taxon>
        <taxon>Gunneridae</taxon>
        <taxon>Pentapetalae</taxon>
        <taxon>rosids</taxon>
        <taxon>malvids</taxon>
        <taxon>Sapindales</taxon>
        <taxon>Sapindaceae</taxon>
        <taxon>Hippocastanoideae</taxon>
        <taxon>Acereae</taxon>
        <taxon>Dipteronia</taxon>
    </lineage>
</organism>
<evidence type="ECO:0008006" key="4">
    <source>
        <dbReference type="Google" id="ProtNLM"/>
    </source>
</evidence>
<dbReference type="EMBL" id="JANJYI010000005">
    <property type="protein sequence ID" value="KAK2648558.1"/>
    <property type="molecule type" value="Genomic_DNA"/>
</dbReference>
<dbReference type="InterPro" id="IPR036691">
    <property type="entry name" value="Endo/exonu/phosph_ase_sf"/>
</dbReference>
<dbReference type="SUPFAM" id="SSF56219">
    <property type="entry name" value="DNase I-like"/>
    <property type="match status" value="1"/>
</dbReference>
<keyword evidence="1" id="KW-1133">Transmembrane helix</keyword>
<comment type="caution">
    <text evidence="2">The sequence shown here is derived from an EMBL/GenBank/DDBJ whole genome shotgun (WGS) entry which is preliminary data.</text>
</comment>
<dbReference type="Proteomes" id="UP001280121">
    <property type="component" value="Unassembled WGS sequence"/>
</dbReference>